<comment type="caution">
    <text evidence="2">The sequence shown here is derived from an EMBL/GenBank/DDBJ whole genome shotgun (WGS) entry which is preliminary data.</text>
</comment>
<dbReference type="Proteomes" id="UP000197277">
    <property type="component" value="Unassembled WGS sequence"/>
</dbReference>
<dbReference type="OrthoDB" id="883037at2"/>
<evidence type="ECO:0000313" key="3">
    <source>
        <dbReference type="Proteomes" id="UP000197277"/>
    </source>
</evidence>
<protein>
    <submittedName>
        <fullName evidence="2">Uncharacterized protein</fullName>
    </submittedName>
</protein>
<gene>
    <name evidence="2" type="ORF">CDA63_08850</name>
</gene>
<reference evidence="2 3" key="1">
    <citation type="submission" date="2017-06" db="EMBL/GenBank/DDBJ databases">
        <title>Hymenobacter amundsenii sp. nov. isolated from regoliths in Antarctica.</title>
        <authorList>
            <person name="Sedlacek I."/>
            <person name="Kralova S."/>
            <person name="Pantucek R."/>
            <person name="Svec P."/>
            <person name="Holochova P."/>
            <person name="Stankova E."/>
            <person name="Vrbovska V."/>
            <person name="Busse H.-J."/>
        </authorList>
    </citation>
    <scope>NUCLEOTIDE SEQUENCE [LARGE SCALE GENOMIC DNA]</scope>
    <source>
        <strain evidence="2 3">CCM 8682</strain>
    </source>
</reference>
<organism evidence="2 3">
    <name type="scientific">Hymenobacter amundsenii</name>
    <dbReference type="NCBI Taxonomy" id="2006685"/>
    <lineage>
        <taxon>Bacteria</taxon>
        <taxon>Pseudomonadati</taxon>
        <taxon>Bacteroidota</taxon>
        <taxon>Cytophagia</taxon>
        <taxon>Cytophagales</taxon>
        <taxon>Hymenobacteraceae</taxon>
        <taxon>Hymenobacter</taxon>
    </lineage>
</organism>
<keyword evidence="1" id="KW-0732">Signal</keyword>
<feature type="signal peptide" evidence="1">
    <location>
        <begin position="1"/>
        <end position="20"/>
    </location>
</feature>
<sequence>MLSRIILTGLLAGGPFLASAQLTTEPARPLAARALAARDSLLKMAAATRFELAEQTWVDLQTPNRTRRHIIRGYAANAKQTDSDGRKKTLIWQHRTIYRRNGRIQEKYTAYLNNRTILEERWLNGSELWIRLRRPQDLKLAAPLSPAVFNGTYARGGYINWNGKNYLLPEALHVQQVR</sequence>
<evidence type="ECO:0000313" key="2">
    <source>
        <dbReference type="EMBL" id="OWP63475.1"/>
    </source>
</evidence>
<evidence type="ECO:0000256" key="1">
    <source>
        <dbReference type="SAM" id="SignalP"/>
    </source>
</evidence>
<proteinExistence type="predicted"/>
<dbReference type="RefSeq" id="WP_088464089.1">
    <property type="nucleotide sequence ID" value="NZ_NIRR01000011.1"/>
</dbReference>
<feature type="chain" id="PRO_5013281122" evidence="1">
    <location>
        <begin position="21"/>
        <end position="178"/>
    </location>
</feature>
<dbReference type="AlphaFoldDB" id="A0A246FL47"/>
<name>A0A246FL47_9BACT</name>
<keyword evidence="3" id="KW-1185">Reference proteome</keyword>
<dbReference type="EMBL" id="NIRR01000011">
    <property type="protein sequence ID" value="OWP63475.1"/>
    <property type="molecule type" value="Genomic_DNA"/>
</dbReference>
<accession>A0A246FL47</accession>